<evidence type="ECO:0000256" key="2">
    <source>
        <dbReference type="ARBA" id="ARBA00009712"/>
    </source>
</evidence>
<dbReference type="InterPro" id="IPR036329">
    <property type="entry name" value="Aro-AA_hydroxylase_C_sf"/>
</dbReference>
<comment type="similarity">
    <text evidence="2">Belongs to the biopterin-dependent aromatic amino acid hydroxylase family.</text>
</comment>
<feature type="binding site" evidence="7">
    <location>
        <position position="136"/>
    </location>
    <ligand>
        <name>Fe cation</name>
        <dbReference type="ChEBI" id="CHEBI:24875"/>
    </ligand>
</feature>
<proteinExistence type="inferred from homology"/>
<comment type="cofactor">
    <cofactor evidence="1 7">
        <name>Fe(2+)</name>
        <dbReference type="ChEBI" id="CHEBI:29033"/>
    </cofactor>
</comment>
<evidence type="ECO:0000256" key="3">
    <source>
        <dbReference type="ARBA" id="ARBA00022723"/>
    </source>
</evidence>
<name>A0A1A9LD44_9FLAO</name>
<dbReference type="InterPro" id="IPR019774">
    <property type="entry name" value="Aromatic-AA_hydroxylase_C"/>
</dbReference>
<evidence type="ECO:0000259" key="9">
    <source>
        <dbReference type="PROSITE" id="PS51410"/>
    </source>
</evidence>
<dbReference type="NCBIfam" id="NF010657">
    <property type="entry name" value="PRK14056.1"/>
    <property type="match status" value="1"/>
</dbReference>
<evidence type="ECO:0000256" key="6">
    <source>
        <dbReference type="ARBA" id="ARBA00023033"/>
    </source>
</evidence>
<dbReference type="AlphaFoldDB" id="A0A1A9LD44"/>
<keyword evidence="5 7" id="KW-0408">Iron</keyword>
<dbReference type="PROSITE" id="PS51410">
    <property type="entry name" value="BH4_AAA_HYDROXYL_2"/>
    <property type="match status" value="1"/>
</dbReference>
<evidence type="ECO:0000256" key="7">
    <source>
        <dbReference type="PIRSR" id="PIRSR601273-2"/>
    </source>
</evidence>
<evidence type="ECO:0000256" key="5">
    <source>
        <dbReference type="ARBA" id="ARBA00023004"/>
    </source>
</evidence>
<keyword evidence="6 10" id="KW-0503">Monooxygenase</keyword>
<dbReference type="GO" id="GO:0009072">
    <property type="term" value="P:aromatic amino acid metabolic process"/>
    <property type="evidence" value="ECO:0007669"/>
    <property type="project" value="InterPro"/>
</dbReference>
<feature type="domain" description="Biopterin-dependent aromatic amino acid hydroxylase family profile" evidence="9">
    <location>
        <begin position="1"/>
        <end position="342"/>
    </location>
</feature>
<keyword evidence="11" id="KW-1185">Reference proteome</keyword>
<feature type="binding site" evidence="7">
    <location>
        <position position="221"/>
    </location>
    <ligand>
        <name>Fe cation</name>
        <dbReference type="ChEBI" id="CHEBI:24875"/>
    </ligand>
</feature>
<evidence type="ECO:0000256" key="8">
    <source>
        <dbReference type="SAM" id="Coils"/>
    </source>
</evidence>
<dbReference type="Proteomes" id="UP000077552">
    <property type="component" value="Unassembled WGS sequence"/>
</dbReference>
<dbReference type="Gene3D" id="1.10.800.10">
    <property type="entry name" value="Aromatic amino acid hydroxylase"/>
    <property type="match status" value="1"/>
</dbReference>
<dbReference type="SUPFAM" id="SSF56534">
    <property type="entry name" value="Aromatic aminoacid monoxygenases, catalytic and oligomerization domains"/>
    <property type="match status" value="1"/>
</dbReference>
<dbReference type="PANTHER" id="PTHR11473:SF24">
    <property type="entry name" value="PHENYLALANINE-4-HYDROXYLASE"/>
    <property type="match status" value="1"/>
</dbReference>
<evidence type="ECO:0000256" key="4">
    <source>
        <dbReference type="ARBA" id="ARBA00023002"/>
    </source>
</evidence>
<dbReference type="Gene3D" id="1.20.58.690">
    <property type="match status" value="1"/>
</dbReference>
<sequence>MEIKIETNELLDRLPPHLKQYIKPQNYEQYTPINQAVWRYVMRKNVDYLAKVAHESYLGGLKKTGISINEIPSMYGMNRILKEIGWAAVAVDGFIPPNAFMEFQAYRVLVIASDIRQLENIEYTPAPDIIHEGAGHAPIIASPDYAEYLRRFGEVGAKAISSAHDIDMYEAVRELSILKEAEGISQELINAAEARVEELQNKKVKPSEISLIRNLHWWTVEYGMVGAVENPKIYGAGLLSSIGESVWCMKDEVKKIPYSIDAAYQDFDITKPQPQLYVTPDFAYLQEVLEEFANTMAVRKGGWRGLKKLIKSKQLGTIEISTGLQISGHFSRMIKNDDNEVVYFETEGETALSYREKEVIGHGILRHKKGFRSPLGKLKGINLSIENMGPRDLQAYNFYDGKQIAFEFESGITVQGLNVTGIRNLRGELMLIQFTDCTVKYKNEILFSPEMGDFDMAVGKEIVSAFAGAADYNSFNLVNHVSSSETIRAQLSEIEKELNSLYKKVREIRNSKEINSEKLESIFTILTENHSTDWLLPLEIYELVSNSDSKFSEEVLKHLLNLKQQRPKVAHLIEGGLSLLETKTQEIIN</sequence>
<dbReference type="RefSeq" id="WP_068762285.1">
    <property type="nucleotide sequence ID" value="NZ_LXIE01000028.1"/>
</dbReference>
<protein>
    <submittedName>
        <fullName evidence="10">Phenylalanine 4-monooxygenase</fullName>
    </submittedName>
</protein>
<comment type="caution">
    <text evidence="10">The sequence shown here is derived from an EMBL/GenBank/DDBJ whole genome shotgun (WGS) entry which is preliminary data.</text>
</comment>
<dbReference type="STRING" id="1385699.A7A78_13150"/>
<dbReference type="OrthoDB" id="9780502at2"/>
<dbReference type="InterPro" id="IPR001273">
    <property type="entry name" value="ArAA_hydroxylase"/>
</dbReference>
<dbReference type="EMBL" id="LXIE01000028">
    <property type="protein sequence ID" value="OAD90896.1"/>
    <property type="molecule type" value="Genomic_DNA"/>
</dbReference>
<dbReference type="GO" id="GO:0016714">
    <property type="term" value="F:oxidoreductase activity, acting on paired donors, with incorporation or reduction of molecular oxygen, reduced pteridine as one donor, and incorporation of one atom of oxygen"/>
    <property type="evidence" value="ECO:0007669"/>
    <property type="project" value="InterPro"/>
</dbReference>
<dbReference type="GO" id="GO:0005506">
    <property type="term" value="F:iron ion binding"/>
    <property type="evidence" value="ECO:0007669"/>
    <property type="project" value="InterPro"/>
</dbReference>
<dbReference type="Pfam" id="PF00351">
    <property type="entry name" value="Biopterin_H"/>
    <property type="match status" value="2"/>
</dbReference>
<keyword evidence="3 7" id="KW-0479">Metal-binding</keyword>
<dbReference type="PANTHER" id="PTHR11473">
    <property type="entry name" value="AROMATIC AMINO ACID HYDROXYLASE"/>
    <property type="match status" value="1"/>
</dbReference>
<evidence type="ECO:0000313" key="11">
    <source>
        <dbReference type="Proteomes" id="UP000077552"/>
    </source>
</evidence>
<keyword evidence="4" id="KW-0560">Oxidoreductase</keyword>
<dbReference type="CDD" id="cd00361">
    <property type="entry name" value="arom_aa_hydroxylase"/>
    <property type="match status" value="1"/>
</dbReference>
<evidence type="ECO:0000256" key="1">
    <source>
        <dbReference type="ARBA" id="ARBA00001954"/>
    </source>
</evidence>
<organism evidence="10 11">
    <name type="scientific">Aequorivita soesokkakensis</name>
    <dbReference type="NCBI Taxonomy" id="1385699"/>
    <lineage>
        <taxon>Bacteria</taxon>
        <taxon>Pseudomonadati</taxon>
        <taxon>Bacteroidota</taxon>
        <taxon>Flavobacteriia</taxon>
        <taxon>Flavobacteriales</taxon>
        <taxon>Flavobacteriaceae</taxon>
        <taxon>Aequorivita</taxon>
    </lineage>
</organism>
<keyword evidence="8" id="KW-0175">Coiled coil</keyword>
<reference evidence="10 11" key="1">
    <citation type="submission" date="2016-05" db="EMBL/GenBank/DDBJ databases">
        <title>Genome sequencing of Vitellibacter soesokkakensis RSSK-12.</title>
        <authorList>
            <person name="Thevarajoo S."/>
            <person name="Selvaratnam C."/>
            <person name="Goh K.M."/>
            <person name="Chan K.-G."/>
            <person name="Chong C.S."/>
        </authorList>
    </citation>
    <scope>NUCLEOTIDE SEQUENCE [LARGE SCALE GENOMIC DNA]</scope>
    <source>
        <strain evidence="10 11">RSSK-12</strain>
    </source>
</reference>
<gene>
    <name evidence="10" type="ORF">A7A78_13150</name>
</gene>
<feature type="coiled-coil region" evidence="8">
    <location>
        <begin position="484"/>
        <end position="511"/>
    </location>
</feature>
<feature type="binding site" evidence="7">
    <location>
        <position position="131"/>
    </location>
    <ligand>
        <name>Fe cation</name>
        <dbReference type="ChEBI" id="CHEBI:24875"/>
    </ligand>
</feature>
<evidence type="ECO:0000313" key="10">
    <source>
        <dbReference type="EMBL" id="OAD90896.1"/>
    </source>
</evidence>
<accession>A0A1A9LD44</accession>
<dbReference type="InterPro" id="IPR036951">
    <property type="entry name" value="ArAA_hydroxylase_sf"/>
</dbReference>